<organism evidence="1 2">
    <name type="scientific">Alkalicoccobacillus murimartini</name>
    <dbReference type="NCBI Taxonomy" id="171685"/>
    <lineage>
        <taxon>Bacteria</taxon>
        <taxon>Bacillati</taxon>
        <taxon>Bacillota</taxon>
        <taxon>Bacilli</taxon>
        <taxon>Bacillales</taxon>
        <taxon>Bacillaceae</taxon>
        <taxon>Alkalicoccobacillus</taxon>
    </lineage>
</organism>
<evidence type="ECO:0000313" key="2">
    <source>
        <dbReference type="Proteomes" id="UP001225034"/>
    </source>
</evidence>
<evidence type="ECO:0000313" key="1">
    <source>
        <dbReference type="EMBL" id="MDQ0205791.1"/>
    </source>
</evidence>
<proteinExistence type="predicted"/>
<dbReference type="Pfam" id="PF09954">
    <property type="entry name" value="DUF2188"/>
    <property type="match status" value="1"/>
</dbReference>
<dbReference type="EMBL" id="JAUSUA010000001">
    <property type="protein sequence ID" value="MDQ0205791.1"/>
    <property type="molecule type" value="Genomic_DNA"/>
</dbReference>
<dbReference type="Proteomes" id="UP001225034">
    <property type="component" value="Unassembled WGS sequence"/>
</dbReference>
<protein>
    <recommendedName>
        <fullName evidence="3">DUF2188 domain-containing protein</fullName>
    </recommendedName>
</protein>
<gene>
    <name evidence="1" type="ORF">J2S05_000565</name>
</gene>
<reference evidence="1 2" key="1">
    <citation type="submission" date="2023-07" db="EMBL/GenBank/DDBJ databases">
        <title>Genomic Encyclopedia of Type Strains, Phase IV (KMG-IV): sequencing the most valuable type-strain genomes for metagenomic binning, comparative biology and taxonomic classification.</title>
        <authorList>
            <person name="Goeker M."/>
        </authorList>
    </citation>
    <scope>NUCLEOTIDE SEQUENCE [LARGE SCALE GENOMIC DNA]</scope>
    <source>
        <strain evidence="1 2">DSM 19154</strain>
    </source>
</reference>
<name>A0ABT9YD54_9BACI</name>
<dbReference type="InterPro" id="IPR018691">
    <property type="entry name" value="DUF2188"/>
</dbReference>
<comment type="caution">
    <text evidence="1">The sequence shown here is derived from an EMBL/GenBank/DDBJ whole genome shotgun (WGS) entry which is preliminary data.</text>
</comment>
<evidence type="ECO:0008006" key="3">
    <source>
        <dbReference type="Google" id="ProtNLM"/>
    </source>
</evidence>
<keyword evidence="2" id="KW-1185">Reference proteome</keyword>
<dbReference type="RefSeq" id="WP_306979726.1">
    <property type="nucleotide sequence ID" value="NZ_JAUSUA010000001.1"/>
</dbReference>
<accession>A0ABT9YD54</accession>
<sequence length="65" mass="7394">MKEFSVVANKDATTWLIKAEDVAPIHEFDKRDDAVEKAKEIAAENQPSKLEIFDASNELVEKKVY</sequence>